<name>A0A4Y9ZRQ2_9AGAM</name>
<feature type="domain" description="DUF6535" evidence="2">
    <location>
        <begin position="252"/>
        <end position="280"/>
    </location>
</feature>
<dbReference type="Proteomes" id="UP000298061">
    <property type="component" value="Unassembled WGS sequence"/>
</dbReference>
<dbReference type="Pfam" id="PF20153">
    <property type="entry name" value="DUF6535"/>
    <property type="match status" value="1"/>
</dbReference>
<accession>A0A4Y9ZRQ2</accession>
<sequence length="281" mass="31491">MLSSSDDEAPRPHNTLGFDAEDHHLSGGLDEPNNPLSFDAEDHHLPSGLDELFEDDGEEYASPGRDEDDNHLAFIPDNSDEYHFTVETGSPSTRQGGRRLDPGSPSFDYNPDPIYSYLMGRDRDHLDLPDEQLSDVSHLANASPRAVMPPLDVPATLAARARARSPVPSVRVRNDGREPSPILLQVNHSAIWDKAGLPGYKFSEPLRRRKKPGQPHPLTGEKEWLYTGHDEYEGKYPHDYPGEALGPNARVWRVYCDEAQIYDDDMIRGWNTTVDGLLVFL</sequence>
<gene>
    <name evidence="3" type="ORF">EWM64_g7298</name>
</gene>
<evidence type="ECO:0000313" key="3">
    <source>
        <dbReference type="EMBL" id="TFY76713.1"/>
    </source>
</evidence>
<evidence type="ECO:0000256" key="1">
    <source>
        <dbReference type="SAM" id="MobiDB-lite"/>
    </source>
</evidence>
<dbReference type="OrthoDB" id="3235960at2759"/>
<feature type="region of interest" description="Disordered" evidence="1">
    <location>
        <begin position="1"/>
        <end position="109"/>
    </location>
</feature>
<evidence type="ECO:0000313" key="4">
    <source>
        <dbReference type="Proteomes" id="UP000298061"/>
    </source>
</evidence>
<dbReference type="InterPro" id="IPR045338">
    <property type="entry name" value="DUF6535"/>
</dbReference>
<dbReference type="AlphaFoldDB" id="A0A4Y9ZRQ2"/>
<dbReference type="EMBL" id="SFCI01001121">
    <property type="protein sequence ID" value="TFY76713.1"/>
    <property type="molecule type" value="Genomic_DNA"/>
</dbReference>
<comment type="caution">
    <text evidence="3">The sequence shown here is derived from an EMBL/GenBank/DDBJ whole genome shotgun (WGS) entry which is preliminary data.</text>
</comment>
<keyword evidence="4" id="KW-1185">Reference proteome</keyword>
<evidence type="ECO:0000259" key="2">
    <source>
        <dbReference type="Pfam" id="PF20153"/>
    </source>
</evidence>
<protein>
    <recommendedName>
        <fullName evidence="2">DUF6535 domain-containing protein</fullName>
    </recommendedName>
</protein>
<reference evidence="3 4" key="1">
    <citation type="submission" date="2019-02" db="EMBL/GenBank/DDBJ databases">
        <title>Genome sequencing of the rare red list fungi Hericium alpestre (H. flagellum).</title>
        <authorList>
            <person name="Buettner E."/>
            <person name="Kellner H."/>
        </authorList>
    </citation>
    <scope>NUCLEOTIDE SEQUENCE [LARGE SCALE GENOMIC DNA]</scope>
    <source>
        <strain evidence="3 4">DSM 108284</strain>
    </source>
</reference>
<organism evidence="3 4">
    <name type="scientific">Hericium alpestre</name>
    <dbReference type="NCBI Taxonomy" id="135208"/>
    <lineage>
        <taxon>Eukaryota</taxon>
        <taxon>Fungi</taxon>
        <taxon>Dikarya</taxon>
        <taxon>Basidiomycota</taxon>
        <taxon>Agaricomycotina</taxon>
        <taxon>Agaricomycetes</taxon>
        <taxon>Russulales</taxon>
        <taxon>Hericiaceae</taxon>
        <taxon>Hericium</taxon>
    </lineage>
</organism>
<proteinExistence type="predicted"/>